<gene>
    <name evidence="1" type="ORF">SVUK_LOCUS7019</name>
</gene>
<dbReference type="EMBL" id="UYYB01023246">
    <property type="protein sequence ID" value="VDM72021.1"/>
    <property type="molecule type" value="Genomic_DNA"/>
</dbReference>
<accession>A0A3P7IFQ0</accession>
<keyword evidence="2" id="KW-1185">Reference proteome</keyword>
<evidence type="ECO:0000313" key="1">
    <source>
        <dbReference type="EMBL" id="VDM72021.1"/>
    </source>
</evidence>
<evidence type="ECO:0000313" key="2">
    <source>
        <dbReference type="Proteomes" id="UP000270094"/>
    </source>
</evidence>
<dbReference type="AlphaFoldDB" id="A0A3P7IFQ0"/>
<sequence>MYRTREWIPRKAKGIRGKPPSKADVFVAWLNQLNPYLVTITRSGPRKRRRRSSIQTSWMTLAREETDENPENPICLLR</sequence>
<name>A0A3P7IFQ0_STRVU</name>
<organism evidence="1 2">
    <name type="scientific">Strongylus vulgaris</name>
    <name type="common">Blood worm</name>
    <dbReference type="NCBI Taxonomy" id="40348"/>
    <lineage>
        <taxon>Eukaryota</taxon>
        <taxon>Metazoa</taxon>
        <taxon>Ecdysozoa</taxon>
        <taxon>Nematoda</taxon>
        <taxon>Chromadorea</taxon>
        <taxon>Rhabditida</taxon>
        <taxon>Rhabditina</taxon>
        <taxon>Rhabditomorpha</taxon>
        <taxon>Strongyloidea</taxon>
        <taxon>Strongylidae</taxon>
        <taxon>Strongylus</taxon>
    </lineage>
</organism>
<proteinExistence type="predicted"/>
<dbReference type="Proteomes" id="UP000270094">
    <property type="component" value="Unassembled WGS sequence"/>
</dbReference>
<protein>
    <submittedName>
        <fullName evidence="1">Uncharacterized protein</fullName>
    </submittedName>
</protein>
<reference evidence="1 2" key="1">
    <citation type="submission" date="2018-11" db="EMBL/GenBank/DDBJ databases">
        <authorList>
            <consortium name="Pathogen Informatics"/>
        </authorList>
    </citation>
    <scope>NUCLEOTIDE SEQUENCE [LARGE SCALE GENOMIC DNA]</scope>
</reference>